<reference evidence="1" key="1">
    <citation type="submission" date="2020-05" db="EMBL/GenBank/DDBJ databases">
        <authorList>
            <person name="Chiriac C."/>
            <person name="Salcher M."/>
            <person name="Ghai R."/>
            <person name="Kavagutti S V."/>
        </authorList>
    </citation>
    <scope>NUCLEOTIDE SEQUENCE</scope>
</reference>
<protein>
    <submittedName>
        <fullName evidence="1">Unannotated protein</fullName>
    </submittedName>
</protein>
<gene>
    <name evidence="1" type="ORF">UFOPK3339_00909</name>
</gene>
<proteinExistence type="predicted"/>
<dbReference type="EMBL" id="CAFBLF010000145">
    <property type="protein sequence ID" value="CAB4871211.1"/>
    <property type="molecule type" value="Genomic_DNA"/>
</dbReference>
<dbReference type="AlphaFoldDB" id="A0A6J7DL06"/>
<sequence length="111" mass="12331">MALGAENVESAGSNNLFGFNRHFGLHRGEHFVPARFEFFGIFGRVETRLVEFGYRDEFGVSAEHDVGTATRHVGGNRDRTKASSFGDNGGFTRVVLCVEHLVLDSTLRQKL</sequence>
<accession>A0A6J7DL06</accession>
<organism evidence="1">
    <name type="scientific">freshwater metagenome</name>
    <dbReference type="NCBI Taxonomy" id="449393"/>
    <lineage>
        <taxon>unclassified sequences</taxon>
        <taxon>metagenomes</taxon>
        <taxon>ecological metagenomes</taxon>
    </lineage>
</organism>
<evidence type="ECO:0000313" key="1">
    <source>
        <dbReference type="EMBL" id="CAB4871211.1"/>
    </source>
</evidence>
<name>A0A6J7DL06_9ZZZZ</name>